<keyword evidence="5" id="KW-1133">Transmembrane helix</keyword>
<dbReference type="AlphaFoldDB" id="A0A9X1TF11"/>
<dbReference type="PANTHER" id="PTHR35008:SF8">
    <property type="entry name" value="ALCOHOL DEHYDROGENASE CYTOCHROME C SUBUNIT"/>
    <property type="match status" value="1"/>
</dbReference>
<evidence type="ECO:0000256" key="4">
    <source>
        <dbReference type="PROSITE-ProRule" id="PRU00433"/>
    </source>
</evidence>
<evidence type="ECO:0000256" key="2">
    <source>
        <dbReference type="ARBA" id="ARBA00022723"/>
    </source>
</evidence>
<dbReference type="InterPro" id="IPR036909">
    <property type="entry name" value="Cyt_c-like_dom_sf"/>
</dbReference>
<keyword evidence="5" id="KW-0812">Transmembrane</keyword>
<keyword evidence="5" id="KW-0472">Membrane</keyword>
<evidence type="ECO:0000256" key="1">
    <source>
        <dbReference type="ARBA" id="ARBA00022617"/>
    </source>
</evidence>
<dbReference type="GO" id="GO:0009055">
    <property type="term" value="F:electron transfer activity"/>
    <property type="evidence" value="ECO:0007669"/>
    <property type="project" value="InterPro"/>
</dbReference>
<dbReference type="GO" id="GO:0020037">
    <property type="term" value="F:heme binding"/>
    <property type="evidence" value="ECO:0007669"/>
    <property type="project" value="InterPro"/>
</dbReference>
<dbReference type="SUPFAM" id="SSF46626">
    <property type="entry name" value="Cytochrome c"/>
    <property type="match status" value="2"/>
</dbReference>
<keyword evidence="8" id="KW-1185">Reference proteome</keyword>
<comment type="caution">
    <text evidence="7">The sequence shown here is derived from an EMBL/GenBank/DDBJ whole genome shotgun (WGS) entry which is preliminary data.</text>
</comment>
<keyword evidence="3 4" id="KW-0408">Iron</keyword>
<name>A0A9X1TF11_9BACT</name>
<proteinExistence type="predicted"/>
<dbReference type="Pfam" id="PF13442">
    <property type="entry name" value="Cytochrome_CBB3"/>
    <property type="match status" value="1"/>
</dbReference>
<organism evidence="7 8">
    <name type="scientific">Dyadobacter chenwenxiniae</name>
    <dbReference type="NCBI Taxonomy" id="2906456"/>
    <lineage>
        <taxon>Bacteria</taxon>
        <taxon>Pseudomonadati</taxon>
        <taxon>Bacteroidota</taxon>
        <taxon>Cytophagia</taxon>
        <taxon>Cytophagales</taxon>
        <taxon>Spirosomataceae</taxon>
        <taxon>Dyadobacter</taxon>
    </lineage>
</organism>
<sequence length="320" mass="34981">MKKKIVKGLVRFVLAIAAVLGLFLLYIQFSYKKEFQIPATGIKSSRDAAVIARGRYLVTGPSHCWTCHAADGVTNVQKGTKSGLSGGLEIKLPFGTLYTPNITPDSATGIGSYSDEMLARAIRNSVKHDNTAMVPFMTFNTMSDQDISAIISYLRSIQPINHAVQENDLNILGKIVARFVLKPSQPTSPSYVAPDTTAAYGKYLAVSVANCVGCHTQRGKTGEFIGKEFSGGYQMPVENGVFGTPNLTPDKETGVLTSWTVNDFIQRFETGAAFSNSPMPWKSFQSFTQNDLKALYYFFQSLEPVKNQVPRFTPAKAKSS</sequence>
<feature type="transmembrane region" description="Helical" evidence="5">
    <location>
        <begin position="12"/>
        <end position="31"/>
    </location>
</feature>
<dbReference type="RefSeq" id="WP_234656676.1">
    <property type="nucleotide sequence ID" value="NZ_CP094997.1"/>
</dbReference>
<evidence type="ECO:0000313" key="8">
    <source>
        <dbReference type="Proteomes" id="UP001139000"/>
    </source>
</evidence>
<dbReference type="EMBL" id="JAJTTC010000005">
    <property type="protein sequence ID" value="MCF0063746.1"/>
    <property type="molecule type" value="Genomic_DNA"/>
</dbReference>
<dbReference type="Proteomes" id="UP001139000">
    <property type="component" value="Unassembled WGS sequence"/>
</dbReference>
<dbReference type="InterPro" id="IPR051459">
    <property type="entry name" value="Cytochrome_c-type_DH"/>
</dbReference>
<accession>A0A9X1TF11</accession>
<reference evidence="7" key="1">
    <citation type="submission" date="2021-12" db="EMBL/GenBank/DDBJ databases">
        <title>Novel species in genus Dyadobacter.</title>
        <authorList>
            <person name="Ma C."/>
        </authorList>
    </citation>
    <scope>NUCLEOTIDE SEQUENCE</scope>
    <source>
        <strain evidence="7">LJ419</strain>
    </source>
</reference>
<gene>
    <name evidence="7" type="ORF">LXM26_19690</name>
</gene>
<dbReference type="GO" id="GO:0046872">
    <property type="term" value="F:metal ion binding"/>
    <property type="evidence" value="ECO:0007669"/>
    <property type="project" value="UniProtKB-KW"/>
</dbReference>
<keyword evidence="2 4" id="KW-0479">Metal-binding</keyword>
<dbReference type="PANTHER" id="PTHR35008">
    <property type="entry name" value="BLL4482 PROTEIN-RELATED"/>
    <property type="match status" value="1"/>
</dbReference>
<dbReference type="InterPro" id="IPR009056">
    <property type="entry name" value="Cyt_c-like_dom"/>
</dbReference>
<feature type="domain" description="Cytochrome c" evidence="6">
    <location>
        <begin position="196"/>
        <end position="303"/>
    </location>
</feature>
<feature type="domain" description="Cytochrome c" evidence="6">
    <location>
        <begin position="49"/>
        <end position="158"/>
    </location>
</feature>
<evidence type="ECO:0000256" key="3">
    <source>
        <dbReference type="ARBA" id="ARBA00023004"/>
    </source>
</evidence>
<evidence type="ECO:0000256" key="5">
    <source>
        <dbReference type="SAM" id="Phobius"/>
    </source>
</evidence>
<evidence type="ECO:0000259" key="6">
    <source>
        <dbReference type="PROSITE" id="PS51007"/>
    </source>
</evidence>
<evidence type="ECO:0000313" key="7">
    <source>
        <dbReference type="EMBL" id="MCF0063746.1"/>
    </source>
</evidence>
<protein>
    <submittedName>
        <fullName evidence="7">Cytochrome c</fullName>
    </submittedName>
</protein>
<keyword evidence="1 4" id="KW-0349">Heme</keyword>
<dbReference type="Gene3D" id="1.10.760.10">
    <property type="entry name" value="Cytochrome c-like domain"/>
    <property type="match status" value="2"/>
</dbReference>
<dbReference type="PROSITE" id="PS51007">
    <property type="entry name" value="CYTC"/>
    <property type="match status" value="2"/>
</dbReference>